<dbReference type="RefSeq" id="WP_085462551.1">
    <property type="nucleotide sequence ID" value="NZ_FXBL01000003.1"/>
</dbReference>
<keyword evidence="3 7" id="KW-0032">Aminotransferase</keyword>
<dbReference type="GO" id="GO:0009448">
    <property type="term" value="P:gamma-aminobutyric acid metabolic process"/>
    <property type="evidence" value="ECO:0007669"/>
    <property type="project" value="TreeGrafter"/>
</dbReference>
<evidence type="ECO:0000256" key="5">
    <source>
        <dbReference type="ARBA" id="ARBA00022898"/>
    </source>
</evidence>
<evidence type="ECO:0000256" key="2">
    <source>
        <dbReference type="ARBA" id="ARBA00008954"/>
    </source>
</evidence>
<dbReference type="CDD" id="cd00610">
    <property type="entry name" value="OAT_like"/>
    <property type="match status" value="1"/>
</dbReference>
<dbReference type="PIRSF" id="PIRSF000521">
    <property type="entry name" value="Transaminase_4ab_Lys_Orn"/>
    <property type="match status" value="1"/>
</dbReference>
<keyword evidence="8" id="KW-1185">Reference proteome</keyword>
<keyword evidence="4 7" id="KW-0808">Transferase</keyword>
<evidence type="ECO:0000256" key="4">
    <source>
        <dbReference type="ARBA" id="ARBA00022679"/>
    </source>
</evidence>
<reference evidence="7 8" key="1">
    <citation type="submission" date="2017-04" db="EMBL/GenBank/DDBJ databases">
        <authorList>
            <person name="Afonso C.L."/>
            <person name="Miller P.J."/>
            <person name="Scott M.A."/>
            <person name="Spackman E."/>
            <person name="Goraichik I."/>
            <person name="Dimitrov K.M."/>
            <person name="Suarez D.L."/>
            <person name="Swayne D.E."/>
        </authorList>
    </citation>
    <scope>NUCLEOTIDE SEQUENCE [LARGE SCALE GENOMIC DNA]</scope>
    <source>
        <strain evidence="7 8">B5P</strain>
    </source>
</reference>
<gene>
    <name evidence="7" type="ORF">SAMN02982922_0277</name>
</gene>
<dbReference type="AlphaFoldDB" id="A0A1X7MNS6"/>
<evidence type="ECO:0000313" key="8">
    <source>
        <dbReference type="Proteomes" id="UP000193083"/>
    </source>
</evidence>
<dbReference type="OrthoDB" id="9801834at2"/>
<dbReference type="EMBL" id="FXBL01000003">
    <property type="protein sequence ID" value="SMH26492.1"/>
    <property type="molecule type" value="Genomic_DNA"/>
</dbReference>
<dbReference type="InterPro" id="IPR015421">
    <property type="entry name" value="PyrdxlP-dep_Trfase_major"/>
</dbReference>
<dbReference type="GO" id="GO:0030170">
    <property type="term" value="F:pyridoxal phosphate binding"/>
    <property type="evidence" value="ECO:0007669"/>
    <property type="project" value="InterPro"/>
</dbReference>
<dbReference type="PANTHER" id="PTHR42684">
    <property type="entry name" value="ADENOSYLMETHIONINE-8-AMINO-7-OXONONANOATE AMINOTRANSFERASE"/>
    <property type="match status" value="1"/>
</dbReference>
<dbReference type="PANTHER" id="PTHR42684:SF3">
    <property type="entry name" value="ADENOSYLMETHIONINE-8-AMINO-7-OXONONANOATE AMINOTRANSFERASE"/>
    <property type="match status" value="1"/>
</dbReference>
<dbReference type="InterPro" id="IPR049704">
    <property type="entry name" value="Aminotrans_3_PPA_site"/>
</dbReference>
<organism evidence="7 8">
    <name type="scientific">Mesorhizobium australicum</name>
    <dbReference type="NCBI Taxonomy" id="536018"/>
    <lineage>
        <taxon>Bacteria</taxon>
        <taxon>Pseudomonadati</taxon>
        <taxon>Pseudomonadota</taxon>
        <taxon>Alphaproteobacteria</taxon>
        <taxon>Hyphomicrobiales</taxon>
        <taxon>Phyllobacteriaceae</taxon>
        <taxon>Mesorhizobium</taxon>
    </lineage>
</organism>
<protein>
    <submittedName>
        <fullName evidence="7">Adenosylmethionine-8-amino-7-oxononanoate aminotransferase</fullName>
    </submittedName>
</protein>
<evidence type="ECO:0000256" key="1">
    <source>
        <dbReference type="ARBA" id="ARBA00001933"/>
    </source>
</evidence>
<evidence type="ECO:0000313" key="7">
    <source>
        <dbReference type="EMBL" id="SMH26492.1"/>
    </source>
</evidence>
<evidence type="ECO:0000256" key="6">
    <source>
        <dbReference type="RuleBase" id="RU003560"/>
    </source>
</evidence>
<dbReference type="Pfam" id="PF00202">
    <property type="entry name" value="Aminotran_3"/>
    <property type="match status" value="1"/>
</dbReference>
<dbReference type="NCBIfam" id="NF004767">
    <property type="entry name" value="PRK06105.1"/>
    <property type="match status" value="1"/>
</dbReference>
<proteinExistence type="inferred from homology"/>
<dbReference type="InterPro" id="IPR005814">
    <property type="entry name" value="Aminotrans_3"/>
</dbReference>
<dbReference type="GO" id="GO:0004015">
    <property type="term" value="F:adenosylmethionine-8-amino-7-oxononanoate transaminase activity"/>
    <property type="evidence" value="ECO:0007669"/>
    <property type="project" value="TreeGrafter"/>
</dbReference>
<dbReference type="PROSITE" id="PS00600">
    <property type="entry name" value="AA_TRANSFER_CLASS_3"/>
    <property type="match status" value="1"/>
</dbReference>
<comment type="cofactor">
    <cofactor evidence="1">
        <name>pyridoxal 5'-phosphate</name>
        <dbReference type="ChEBI" id="CHEBI:597326"/>
    </cofactor>
</comment>
<comment type="similarity">
    <text evidence="2 6">Belongs to the class-III pyridoxal-phosphate-dependent aminotransferase family.</text>
</comment>
<dbReference type="InterPro" id="IPR015424">
    <property type="entry name" value="PyrdxlP-dep_Trfase"/>
</dbReference>
<name>A0A1X7MNS6_9HYPH</name>
<evidence type="ECO:0000256" key="3">
    <source>
        <dbReference type="ARBA" id="ARBA00022576"/>
    </source>
</evidence>
<dbReference type="InterPro" id="IPR015422">
    <property type="entry name" value="PyrdxlP-dep_Trfase_small"/>
</dbReference>
<accession>A0A1X7MNS6</accession>
<dbReference type="Gene3D" id="3.40.640.10">
    <property type="entry name" value="Type I PLP-dependent aspartate aminotransferase-like (Major domain)"/>
    <property type="match status" value="1"/>
</dbReference>
<dbReference type="Proteomes" id="UP000193083">
    <property type="component" value="Unassembled WGS sequence"/>
</dbReference>
<dbReference type="Gene3D" id="3.90.1150.10">
    <property type="entry name" value="Aspartate Aminotransferase, domain 1"/>
    <property type="match status" value="1"/>
</dbReference>
<dbReference type="FunFam" id="3.40.640.10:FF:000014">
    <property type="entry name" value="Adenosylmethionine-8-amino-7-oxononanoate aminotransferase, probable"/>
    <property type="match status" value="1"/>
</dbReference>
<dbReference type="GO" id="GO:0009102">
    <property type="term" value="P:biotin biosynthetic process"/>
    <property type="evidence" value="ECO:0007669"/>
    <property type="project" value="TreeGrafter"/>
</dbReference>
<sequence length="453" mass="49002">MNLIAPAPDRTSAFLHPFSDLGSLQQDGPSVMTEGDGIYVRDESGKRYIEGNSGLWNAVLGFSDSRLADAASEQYRRLPAYHAFFGRVPETSARLARRLVDIAPVPMARVFFANSGSEANDTVVKMLWMLARAEGRPQRRKLLSRRGAYHGTTVMGTSLTGKDYVRAFGLPPEGVIFLTCPHYWREGRAGESEADFLDRLVAELEQTIVREGADTIAGMIAEPIMGAGGVIPPVAGYFAAIQPVLRRHHIPLVADEVISGFGRTGSLWGSQTYGVEPDLIIASKCITAGYFPMSAVMVSAEFDDRLTAASQEFGEFPHGFTTGAHPVGCAIALTVLDILLNRGVLDHLAGIIPAFQSRLRSFAGHPLIGEARGVGLMGALDVVADKPTKAPFPSDFEVGERIAKAAFRRGLIIRPLGNSVIFAPPFIMTRSEIDTMFDIVQATLDEVLEGLRA</sequence>
<keyword evidence="5 6" id="KW-0663">Pyridoxal phosphate</keyword>
<dbReference type="SUPFAM" id="SSF53383">
    <property type="entry name" value="PLP-dependent transferases"/>
    <property type="match status" value="1"/>
</dbReference>